<dbReference type="Proteomes" id="UP000744676">
    <property type="component" value="Unassembled WGS sequence"/>
</dbReference>
<sequence length="107" mass="12654">MSTPTRARLVELTKLSKQIFHESFNPEQTRRGTRVLRSALRGPQVANYYYPNYFPTFKDMKRAHPDLYLVDMKEQYRLDINNDRRRRGKGAPPKSKGPKEEKGKKKK</sequence>
<evidence type="ECO:0000313" key="2">
    <source>
        <dbReference type="Proteomes" id="UP000744676"/>
    </source>
</evidence>
<gene>
    <name evidence="1" type="ORF">D0Z00_000873</name>
</gene>
<keyword evidence="2" id="KW-1185">Reference proteome</keyword>
<proteinExistence type="predicted"/>
<accession>A0ACB6V8M5</accession>
<dbReference type="EMBL" id="QVQA01000012">
    <property type="protein sequence ID" value="KAF5101394.1"/>
    <property type="molecule type" value="Genomic_DNA"/>
</dbReference>
<name>A0ACB6V8M5_9ASCO</name>
<evidence type="ECO:0000313" key="1">
    <source>
        <dbReference type="EMBL" id="KAF5101394.1"/>
    </source>
</evidence>
<comment type="caution">
    <text evidence="1">The sequence shown here is derived from an EMBL/GenBank/DDBJ whole genome shotgun (WGS) entry which is preliminary data.</text>
</comment>
<reference evidence="1 2" key="1">
    <citation type="journal article" date="2020" name="Front. Microbiol.">
        <title>Phenotypic and Genetic Characterization of the Cheese Ripening Yeast Geotrichum candidum.</title>
        <authorList>
            <person name="Perkins V."/>
            <person name="Vignola S."/>
            <person name="Lessard M.H."/>
            <person name="Plante P.L."/>
            <person name="Corbeil J."/>
            <person name="Dugat-Bony E."/>
            <person name="Frenette M."/>
            <person name="Labrie S."/>
        </authorList>
    </citation>
    <scope>NUCLEOTIDE SEQUENCE [LARGE SCALE GENOMIC DNA]</scope>
    <source>
        <strain evidence="1 2">LMA-1147</strain>
    </source>
</reference>
<protein>
    <submittedName>
        <fullName evidence="1">Uncharacterized protein</fullName>
    </submittedName>
</protein>
<organism evidence="1 2">
    <name type="scientific">Geotrichum galactomycetum</name>
    <dbReference type="NCBI Taxonomy" id="27317"/>
    <lineage>
        <taxon>Eukaryota</taxon>
        <taxon>Fungi</taxon>
        <taxon>Dikarya</taxon>
        <taxon>Ascomycota</taxon>
        <taxon>Saccharomycotina</taxon>
        <taxon>Dipodascomycetes</taxon>
        <taxon>Dipodascales</taxon>
        <taxon>Dipodascaceae</taxon>
        <taxon>Geotrichum</taxon>
    </lineage>
</organism>